<keyword evidence="2" id="KW-1185">Reference proteome</keyword>
<dbReference type="Proteomes" id="UP000275267">
    <property type="component" value="Unassembled WGS sequence"/>
</dbReference>
<dbReference type="OrthoDB" id="690758at2759"/>
<dbReference type="EMBL" id="PQIB02000013">
    <property type="protein sequence ID" value="RLM75682.1"/>
    <property type="molecule type" value="Genomic_DNA"/>
</dbReference>
<dbReference type="Pfam" id="PF07893">
    <property type="entry name" value="DUF1668"/>
    <property type="match status" value="1"/>
</dbReference>
<reference evidence="2" key="1">
    <citation type="journal article" date="2019" name="Nat. Commun.">
        <title>The genome of broomcorn millet.</title>
        <authorList>
            <person name="Zou C."/>
            <person name="Miki D."/>
            <person name="Li D."/>
            <person name="Tang Q."/>
            <person name="Xiao L."/>
            <person name="Rajput S."/>
            <person name="Deng P."/>
            <person name="Jia W."/>
            <person name="Huang R."/>
            <person name="Zhang M."/>
            <person name="Sun Y."/>
            <person name="Hu J."/>
            <person name="Fu X."/>
            <person name="Schnable P.S."/>
            <person name="Li F."/>
            <person name="Zhang H."/>
            <person name="Feng B."/>
            <person name="Zhu X."/>
            <person name="Liu R."/>
            <person name="Schnable J.C."/>
            <person name="Zhu J.-K."/>
            <person name="Zhang H."/>
        </authorList>
    </citation>
    <scope>NUCLEOTIDE SEQUENCE [LARGE SCALE GENOMIC DNA]</scope>
</reference>
<organism evidence="1 2">
    <name type="scientific">Panicum miliaceum</name>
    <name type="common">Proso millet</name>
    <name type="synonym">Broomcorn millet</name>
    <dbReference type="NCBI Taxonomy" id="4540"/>
    <lineage>
        <taxon>Eukaryota</taxon>
        <taxon>Viridiplantae</taxon>
        <taxon>Streptophyta</taxon>
        <taxon>Embryophyta</taxon>
        <taxon>Tracheophyta</taxon>
        <taxon>Spermatophyta</taxon>
        <taxon>Magnoliopsida</taxon>
        <taxon>Liliopsida</taxon>
        <taxon>Poales</taxon>
        <taxon>Poaceae</taxon>
        <taxon>PACMAD clade</taxon>
        <taxon>Panicoideae</taxon>
        <taxon>Panicodae</taxon>
        <taxon>Paniceae</taxon>
        <taxon>Panicinae</taxon>
        <taxon>Panicum</taxon>
        <taxon>Panicum sect. Panicum</taxon>
    </lineage>
</organism>
<name>A0A3L6QAQ3_PANMI</name>
<gene>
    <name evidence="1" type="ORF">C2845_PM15G04830</name>
</gene>
<dbReference type="InterPro" id="IPR012871">
    <property type="entry name" value="DUF1668_ORYSA"/>
</dbReference>
<dbReference type="AlphaFoldDB" id="A0A3L6QAQ3"/>
<accession>A0A3L6QAQ3</accession>
<evidence type="ECO:0000313" key="2">
    <source>
        <dbReference type="Proteomes" id="UP000275267"/>
    </source>
</evidence>
<comment type="caution">
    <text evidence="1">The sequence shown here is derived from an EMBL/GenBank/DDBJ whole genome shotgun (WGS) entry which is preliminary data.</text>
</comment>
<sequence>EEWKQCKDSQLVNLGSGKFCIARFFHTRTPNGDSGDELIEQNITVLTGVEVVRCDGNGNGNDSIGKVELQMIPHKSKCYISNGDDTIQTVF</sequence>
<protein>
    <submittedName>
        <fullName evidence="1">Uncharacterized protein</fullName>
    </submittedName>
</protein>
<evidence type="ECO:0000313" key="1">
    <source>
        <dbReference type="EMBL" id="RLM75682.1"/>
    </source>
</evidence>
<feature type="non-terminal residue" evidence="1">
    <location>
        <position position="1"/>
    </location>
</feature>
<proteinExistence type="predicted"/>